<dbReference type="EMBL" id="JBHSSM010000018">
    <property type="protein sequence ID" value="MFC6315611.1"/>
    <property type="molecule type" value="Genomic_DNA"/>
</dbReference>
<gene>
    <name evidence="1" type="ORF">ACFQHW_08560</name>
</gene>
<dbReference type="Proteomes" id="UP001596310">
    <property type="component" value="Unassembled WGS sequence"/>
</dbReference>
<evidence type="ECO:0008006" key="3">
    <source>
        <dbReference type="Google" id="ProtNLM"/>
    </source>
</evidence>
<proteinExistence type="predicted"/>
<accession>A0ABW1UPG5</accession>
<name>A0ABW1UPG5_9LACO</name>
<sequence>MKENKLKFGLITLLTVVSLVAVSHGLDRYNASKIPENPPTHTIQGDYNINVTDPKAVVGSGNYVFVGKVTELTGTTYEDKVPLERANGSVEYVGSAYTQYQVKVLTNLKNKLITNKPINLAKQGGLREDKTAYDLFENDTLPQAGKTYLFIAYTQQDGSLLVSGPNSNVLLDDDASKTDSVAKIKTTSVYQKYVRAVAQQTPDPDIEPLVSDYDVSRQ</sequence>
<evidence type="ECO:0000313" key="2">
    <source>
        <dbReference type="Proteomes" id="UP001596310"/>
    </source>
</evidence>
<reference evidence="2" key="1">
    <citation type="journal article" date="2019" name="Int. J. Syst. Evol. Microbiol.">
        <title>The Global Catalogue of Microorganisms (GCM) 10K type strain sequencing project: providing services to taxonomists for standard genome sequencing and annotation.</title>
        <authorList>
            <consortium name="The Broad Institute Genomics Platform"/>
            <consortium name="The Broad Institute Genome Sequencing Center for Infectious Disease"/>
            <person name="Wu L."/>
            <person name="Ma J."/>
        </authorList>
    </citation>
    <scope>NUCLEOTIDE SEQUENCE [LARGE SCALE GENOMIC DNA]</scope>
    <source>
        <strain evidence="2">CCM 8897</strain>
    </source>
</reference>
<comment type="caution">
    <text evidence="1">The sequence shown here is derived from an EMBL/GenBank/DDBJ whole genome shotgun (WGS) entry which is preliminary data.</text>
</comment>
<keyword evidence="2" id="KW-1185">Reference proteome</keyword>
<organism evidence="1 2">
    <name type="scientific">Lapidilactobacillus achengensis</name>
    <dbReference type="NCBI Taxonomy" id="2486000"/>
    <lineage>
        <taxon>Bacteria</taxon>
        <taxon>Bacillati</taxon>
        <taxon>Bacillota</taxon>
        <taxon>Bacilli</taxon>
        <taxon>Lactobacillales</taxon>
        <taxon>Lactobacillaceae</taxon>
        <taxon>Lapidilactobacillus</taxon>
    </lineage>
</organism>
<evidence type="ECO:0000313" key="1">
    <source>
        <dbReference type="EMBL" id="MFC6315611.1"/>
    </source>
</evidence>
<dbReference type="RefSeq" id="WP_125598292.1">
    <property type="nucleotide sequence ID" value="NZ_JBHSSM010000018.1"/>
</dbReference>
<protein>
    <recommendedName>
        <fullName evidence="3">Cell surface protein</fullName>
    </recommendedName>
</protein>